<evidence type="ECO:0000313" key="1">
    <source>
        <dbReference type="EMBL" id="KPJ64534.1"/>
    </source>
</evidence>
<name>A0A0S7XQ86_9BACT</name>
<dbReference type="Proteomes" id="UP000052020">
    <property type="component" value="Unassembled WGS sequence"/>
</dbReference>
<evidence type="ECO:0000313" key="2">
    <source>
        <dbReference type="Proteomes" id="UP000052020"/>
    </source>
</evidence>
<gene>
    <name evidence="1" type="ORF">AMK68_01380</name>
</gene>
<proteinExistence type="predicted"/>
<protein>
    <submittedName>
        <fullName evidence="1">Uncharacterized protein</fullName>
    </submittedName>
</protein>
<organism evidence="1 2">
    <name type="scientific">candidate division KD3-62 bacterium DG_56</name>
    <dbReference type="NCBI Taxonomy" id="1704032"/>
    <lineage>
        <taxon>Bacteria</taxon>
        <taxon>candidate division KD3-62</taxon>
    </lineage>
</organism>
<accession>A0A0S7XQ86</accession>
<dbReference type="EMBL" id="LIZY01000022">
    <property type="protein sequence ID" value="KPJ64534.1"/>
    <property type="molecule type" value="Genomic_DNA"/>
</dbReference>
<reference evidence="1 2" key="1">
    <citation type="journal article" date="2015" name="Microbiome">
        <title>Genomic resolution of linkages in carbon, nitrogen, and sulfur cycling among widespread estuary sediment bacteria.</title>
        <authorList>
            <person name="Baker B.J."/>
            <person name="Lazar C.S."/>
            <person name="Teske A.P."/>
            <person name="Dick G.J."/>
        </authorList>
    </citation>
    <scope>NUCLEOTIDE SEQUENCE [LARGE SCALE GENOMIC DNA]</scope>
    <source>
        <strain evidence="1">DG_56</strain>
    </source>
</reference>
<comment type="caution">
    <text evidence="1">The sequence shown here is derived from an EMBL/GenBank/DDBJ whole genome shotgun (WGS) entry which is preliminary data.</text>
</comment>
<sequence>MKRYAFAFAYQLGLAVVVGLVLCMGAITAQRGPAAAATSAVLCPVITGSDENIPFAPHEGWVDVYAPGDSTGGFARVGADAKFDLKNITGPVALIASFDRVETLPIIVGKWPRTPGDYNISLWGDYVCVPSGYPDTWHNEYQVRAKDFLQTFIARSTYLYGLTAFDGQKVVEWGNKIHARVHQQGPDGPVITFPGPDGAVTEAQSAHHTDHEFPYIGWRHGDIPLVRG</sequence>
<dbReference type="AlphaFoldDB" id="A0A0S7XQ86"/>
<feature type="non-terminal residue" evidence="1">
    <location>
        <position position="228"/>
    </location>
</feature>